<name>A0ABP6LHQ1_9ACTN</name>
<organism evidence="2 3">
    <name type="scientific">Gordonia defluvii</name>
    <dbReference type="NCBI Taxonomy" id="283718"/>
    <lineage>
        <taxon>Bacteria</taxon>
        <taxon>Bacillati</taxon>
        <taxon>Actinomycetota</taxon>
        <taxon>Actinomycetes</taxon>
        <taxon>Mycobacteriales</taxon>
        <taxon>Gordoniaceae</taxon>
        <taxon>Gordonia</taxon>
    </lineage>
</organism>
<gene>
    <name evidence="2" type="ORF">GCM10010528_22850</name>
</gene>
<proteinExistence type="predicted"/>
<keyword evidence="3" id="KW-1185">Reference proteome</keyword>
<comment type="caution">
    <text evidence="2">The sequence shown here is derived from an EMBL/GenBank/DDBJ whole genome shotgun (WGS) entry which is preliminary data.</text>
</comment>
<reference evidence="3" key="1">
    <citation type="journal article" date="2019" name="Int. J. Syst. Evol. Microbiol.">
        <title>The Global Catalogue of Microorganisms (GCM) 10K type strain sequencing project: providing services to taxonomists for standard genome sequencing and annotation.</title>
        <authorList>
            <consortium name="The Broad Institute Genomics Platform"/>
            <consortium name="The Broad Institute Genome Sequencing Center for Infectious Disease"/>
            <person name="Wu L."/>
            <person name="Ma J."/>
        </authorList>
    </citation>
    <scope>NUCLEOTIDE SEQUENCE [LARGE SCALE GENOMIC DNA]</scope>
    <source>
        <strain evidence="3">JCM 14234</strain>
    </source>
</reference>
<evidence type="ECO:0000313" key="3">
    <source>
        <dbReference type="Proteomes" id="UP001501035"/>
    </source>
</evidence>
<evidence type="ECO:0000313" key="2">
    <source>
        <dbReference type="EMBL" id="GAA3042500.1"/>
    </source>
</evidence>
<sequence>MAGIVEWEVDDELPPSVTRQQCGVGETPLVPHIAEHDIYRALLPSPHMGEGVVTAEGSAWSRPDVFGDQPGSSDFRVR</sequence>
<accession>A0ABP6LHQ1</accession>
<feature type="region of interest" description="Disordered" evidence="1">
    <location>
        <begin position="55"/>
        <end position="78"/>
    </location>
</feature>
<dbReference type="EMBL" id="BAAAVS010000042">
    <property type="protein sequence ID" value="GAA3042500.1"/>
    <property type="molecule type" value="Genomic_DNA"/>
</dbReference>
<dbReference type="Proteomes" id="UP001501035">
    <property type="component" value="Unassembled WGS sequence"/>
</dbReference>
<evidence type="ECO:0000256" key="1">
    <source>
        <dbReference type="SAM" id="MobiDB-lite"/>
    </source>
</evidence>
<protein>
    <submittedName>
        <fullName evidence="2">Uncharacterized protein</fullName>
    </submittedName>
</protein>